<feature type="compositionally biased region" description="Low complexity" evidence="1">
    <location>
        <begin position="360"/>
        <end position="393"/>
    </location>
</feature>
<feature type="domain" description="Transcription activator GCR1-like" evidence="2">
    <location>
        <begin position="699"/>
        <end position="776"/>
    </location>
</feature>
<dbReference type="GeneID" id="14493039"/>
<dbReference type="HOGENOM" id="CLU_368102_0_0_1"/>
<feature type="region of interest" description="Disordered" evidence="1">
    <location>
        <begin position="360"/>
        <end position="399"/>
    </location>
</feature>
<evidence type="ECO:0000313" key="3">
    <source>
        <dbReference type="EMBL" id="CCH58396.1"/>
    </source>
</evidence>
<protein>
    <recommendedName>
        <fullName evidence="2">Transcription activator GCR1-like domain-containing protein</fullName>
    </recommendedName>
</protein>
<dbReference type="AlphaFoldDB" id="I2GW94"/>
<feature type="compositionally biased region" description="Low complexity" evidence="1">
    <location>
        <begin position="649"/>
        <end position="664"/>
    </location>
</feature>
<evidence type="ECO:0000259" key="2">
    <source>
        <dbReference type="Pfam" id="PF12550"/>
    </source>
</evidence>
<proteinExistence type="predicted"/>
<feature type="compositionally biased region" description="Basic and acidic residues" evidence="1">
    <location>
        <begin position="638"/>
        <end position="648"/>
    </location>
</feature>
<reference evidence="3 4" key="1">
    <citation type="journal article" date="2011" name="Proc. Natl. Acad. Sci. U.S.A.">
        <title>Evolutionary erosion of yeast sex chromosomes by mating-type switching accidents.</title>
        <authorList>
            <person name="Gordon J.L."/>
            <person name="Armisen D."/>
            <person name="Proux-Wera E."/>
            <person name="Oheigeartaigh S.S."/>
            <person name="Byrne K.P."/>
            <person name="Wolfe K.H."/>
        </authorList>
    </citation>
    <scope>NUCLEOTIDE SEQUENCE [LARGE SCALE GENOMIC DNA]</scope>
    <source>
        <strain evidence="4">ATCC 34711 / CBS 6284 / DSM 70876 / NBRC 10599 / NRRL Y-10934 / UCD 77-7</strain>
    </source>
</reference>
<gene>
    <name evidence="3" type="primary">TBLA0A06030</name>
    <name evidence="3" type="ORF">TBLA_0A06030</name>
</gene>
<feature type="compositionally biased region" description="Acidic residues" evidence="1">
    <location>
        <begin position="545"/>
        <end position="561"/>
    </location>
</feature>
<name>I2GW94_HENB6</name>
<dbReference type="EMBL" id="HE806316">
    <property type="protein sequence ID" value="CCH58396.1"/>
    <property type="molecule type" value="Genomic_DNA"/>
</dbReference>
<dbReference type="GO" id="GO:0000981">
    <property type="term" value="F:DNA-binding transcription factor activity, RNA polymerase II-specific"/>
    <property type="evidence" value="ECO:0007669"/>
    <property type="project" value="TreeGrafter"/>
</dbReference>
<evidence type="ECO:0000256" key="1">
    <source>
        <dbReference type="SAM" id="MobiDB-lite"/>
    </source>
</evidence>
<feature type="compositionally biased region" description="Polar residues" evidence="1">
    <location>
        <begin position="523"/>
        <end position="538"/>
    </location>
</feature>
<feature type="compositionally biased region" description="Low complexity" evidence="1">
    <location>
        <begin position="513"/>
        <end position="522"/>
    </location>
</feature>
<keyword evidence="4" id="KW-1185">Reference proteome</keyword>
<feature type="region of interest" description="Disordered" evidence="1">
    <location>
        <begin position="195"/>
        <end position="216"/>
    </location>
</feature>
<dbReference type="GO" id="GO:0000978">
    <property type="term" value="F:RNA polymerase II cis-regulatory region sequence-specific DNA binding"/>
    <property type="evidence" value="ECO:0007669"/>
    <property type="project" value="TreeGrafter"/>
</dbReference>
<feature type="region of interest" description="Disordered" evidence="1">
    <location>
        <begin position="513"/>
        <end position="670"/>
    </location>
</feature>
<feature type="region of interest" description="Disordered" evidence="1">
    <location>
        <begin position="1"/>
        <end position="22"/>
    </location>
</feature>
<dbReference type="Pfam" id="PF12550">
    <property type="entry name" value="GCR1_C"/>
    <property type="match status" value="1"/>
</dbReference>
<organism evidence="3 4">
    <name type="scientific">Henningerozyma blattae (strain ATCC 34711 / CBS 6284 / DSM 70876 / NBRC 10599 / NRRL Y-10934 / UCD 77-7)</name>
    <name type="common">Yeast</name>
    <name type="synonym">Tetrapisispora blattae</name>
    <dbReference type="NCBI Taxonomy" id="1071380"/>
    <lineage>
        <taxon>Eukaryota</taxon>
        <taxon>Fungi</taxon>
        <taxon>Dikarya</taxon>
        <taxon>Ascomycota</taxon>
        <taxon>Saccharomycotina</taxon>
        <taxon>Saccharomycetes</taxon>
        <taxon>Saccharomycetales</taxon>
        <taxon>Saccharomycetaceae</taxon>
        <taxon>Henningerozyma</taxon>
    </lineage>
</organism>
<dbReference type="OMA" id="KTIWEEY"/>
<dbReference type="Proteomes" id="UP000002866">
    <property type="component" value="Chromosome 1"/>
</dbReference>
<feature type="compositionally biased region" description="Low complexity" evidence="1">
    <location>
        <begin position="195"/>
        <end position="215"/>
    </location>
</feature>
<dbReference type="STRING" id="1071380.I2GW94"/>
<accession>I2GW94</accession>
<dbReference type="OrthoDB" id="428577at2759"/>
<dbReference type="FunCoup" id="I2GW94">
    <property type="interactions" value="311"/>
</dbReference>
<dbReference type="KEGG" id="tbl:TBLA_0A06030"/>
<dbReference type="PANTHER" id="PTHR37784:SF2">
    <property type="entry name" value="HIGH-OSMOLARITY-INDUCED TRANSCRIPTION PROTEIN 1"/>
    <property type="match status" value="1"/>
</dbReference>
<sequence>MPNPSNNVPLEVESTNHLDENAKVTSTGIVPLMSTTTDSPNLNVPNNTALNSSLTPTLTANNLNQLSTKVNVNNGNDSNVKNGVMMELNHSISPQHVQSTSPKKSHNSIPNETPVTSTMATLNSVNIPNLSGLSNISSANNTPPPLTIPLPIKLNSTTTFPPISSNPNKIKSSASTSNIKRLNLSIGNNTTNTNINTASASSSSNPHLSSTSLHPTTNTLKMFQRMDELSVRMIKIEETLEKLCNVIESKKTNANDKLLAKVYSKLDDLSVKYDTLSNSITQEVRDNNGPLKKEDPKNRFVVELMNSIATASKNYYQNTTSQSNMDEYVNNFPNSNSNANATANANSNMIFNDFGLPTLNNSTHNNNNNNNNNNSNSNNNSNGNNNNSIGNNSTLTPMGNRIPLSLRDWHSTVTSNAHANALVSNTNKKTFTLDPNCIKKRRRIDDSTNSSTAYNNISSAKVNFNINNFSALSLPNLNMEHTGLTPSINKITSSKYNNSHQFVPFGTDMVANNSGTSNSTTNPVTIPNDTIVNSTSNDKSNRNVEDEEGYQEEDEDNEDDSINNIKITLPSTNRTGKSTTEDKKSKSNKSHAPYEQEASSQEEDEIEDEVILRPGNGVHVEDDDEDEEDDDDEDGDSEEQKGKKKSNDDNNNNNNNTASSNNGNELGQSNLNSTAILSGSANSIGNRTMTMDSNGIPSYTILKAPNSVRTIWEEYKNGINGSPSIKELEEKYGNKWRLKRNRKTFARRKRLYKFILKGIEKGNTAEDMIKILEERRLYRDEKGNFKRRTIGWLQQSLTGI</sequence>
<dbReference type="RefSeq" id="XP_004177915.1">
    <property type="nucleotide sequence ID" value="XM_004177867.1"/>
</dbReference>
<dbReference type="PANTHER" id="PTHR37784">
    <property type="entry name" value="PROTEIN MSN1"/>
    <property type="match status" value="1"/>
</dbReference>
<feature type="compositionally biased region" description="Acidic residues" evidence="1">
    <location>
        <begin position="621"/>
        <end position="637"/>
    </location>
</feature>
<dbReference type="GO" id="GO:0060963">
    <property type="term" value="P:positive regulation of ribosomal protein gene transcription by RNA polymerase II"/>
    <property type="evidence" value="ECO:0007669"/>
    <property type="project" value="TreeGrafter"/>
</dbReference>
<dbReference type="InParanoid" id="I2GW94"/>
<feature type="compositionally biased region" description="Acidic residues" evidence="1">
    <location>
        <begin position="600"/>
        <end position="609"/>
    </location>
</feature>
<dbReference type="eggNOG" id="ENOG502QQ7G">
    <property type="taxonomic scope" value="Eukaryota"/>
</dbReference>
<dbReference type="InterPro" id="IPR052146">
    <property type="entry name" value="HOT1"/>
</dbReference>
<feature type="compositionally biased region" description="Polar residues" evidence="1">
    <location>
        <begin position="562"/>
        <end position="578"/>
    </location>
</feature>
<evidence type="ECO:0000313" key="4">
    <source>
        <dbReference type="Proteomes" id="UP000002866"/>
    </source>
</evidence>
<dbReference type="InterPro" id="IPR022210">
    <property type="entry name" value="TF_GCR1-like"/>
</dbReference>